<evidence type="ECO:0000259" key="2">
    <source>
        <dbReference type="Pfam" id="PF04451"/>
    </source>
</evidence>
<evidence type="ECO:0000259" key="3">
    <source>
        <dbReference type="Pfam" id="PF16903"/>
    </source>
</evidence>
<feature type="domain" description="Major capsid protein C-terminal" evidence="2">
    <location>
        <begin position="296"/>
        <end position="596"/>
    </location>
</feature>
<organism evidence="4">
    <name type="scientific">viral metagenome</name>
    <dbReference type="NCBI Taxonomy" id="1070528"/>
    <lineage>
        <taxon>unclassified sequences</taxon>
        <taxon>metagenomes</taxon>
        <taxon>organismal metagenomes</taxon>
    </lineage>
</organism>
<sequence>MGGGLMQLVAYGAQDVYLTGNPQITFWKVTYRRYTNFSIESIEQTFNGQADFGRRVTCIISRNGDLAYRTYLQVTLPEINQLMGNSATLSSGAYSVYARWLDFPGEQLIAQVEVEIGGQRIDRQYGDWMHIWNQLTMTAEQQRGYFKMIGNTTQLTFITDPSFADVDGPCDSTAPRQVCAPRNALPETTLYVPLQFWFCTNPGLALPLIALQYHEVKINLDLRPIDECLWAVTSLSCNSTDNPKSGNPRGPGPNGYPNLAQNQYTVGAPVTATIAYNQSLVAASLYVDYVFLDTDERRRFAQNPHEYLITQLQFTGDESVGSSSNKIKLNFNHPVKELIWVVQPDQNVDYCSSLLCDATLFKVLGAQPFNYTDAIDALPNAIHAFGGPSETAGAGAYIDARGLFQDAGALDAAIPDGFTGYWHGGVYNNAYNEPNFGGKGVPLNPTIDNTAALASLGLSAADFQPTDHNGGSTVSDAGTFVLSETSLDMHCWGQNPVVVAKLQLNGQDRFSEREGSYFSWVQPYQAHTRCPDEGINVYSFALRPEEHQPSGTCNFSRIDNATLQLVLSNATVEGTRTAKVRVYATNYNVLRIMSGILTTCAEQLAAILDICFLIWINSVKQICVLRQQHILYNQLVSF</sequence>
<reference evidence="4" key="1">
    <citation type="journal article" date="2020" name="Nature">
        <title>Giant virus diversity and host interactions through global metagenomics.</title>
        <authorList>
            <person name="Schulz F."/>
            <person name="Roux S."/>
            <person name="Paez-Espino D."/>
            <person name="Jungbluth S."/>
            <person name="Walsh D.A."/>
            <person name="Denef V.J."/>
            <person name="McMahon K.D."/>
            <person name="Konstantinidis K.T."/>
            <person name="Eloe-Fadrosh E.A."/>
            <person name="Kyrpides N.C."/>
            <person name="Woyke T."/>
        </authorList>
    </citation>
    <scope>NUCLEOTIDE SEQUENCE</scope>
    <source>
        <strain evidence="4">GVMAG-M-3300022752-66</strain>
    </source>
</reference>
<dbReference type="GO" id="GO:0005198">
    <property type="term" value="F:structural molecule activity"/>
    <property type="evidence" value="ECO:0007669"/>
    <property type="project" value="InterPro"/>
</dbReference>
<dbReference type="AlphaFoldDB" id="A0A6C0CWF9"/>
<evidence type="ECO:0008006" key="5">
    <source>
        <dbReference type="Google" id="ProtNLM"/>
    </source>
</evidence>
<dbReference type="InterPro" id="IPR016112">
    <property type="entry name" value="VP_dsDNA_II"/>
</dbReference>
<protein>
    <recommendedName>
        <fullName evidence="5">Major capsid protein N-terminal domain-containing protein</fullName>
    </recommendedName>
</protein>
<dbReference type="Gene3D" id="2.70.9.20">
    <property type="entry name" value="Major capsid protein Vp54"/>
    <property type="match status" value="2"/>
</dbReference>
<dbReference type="Pfam" id="PF04451">
    <property type="entry name" value="Capsid_NCLDV"/>
    <property type="match status" value="1"/>
</dbReference>
<dbReference type="Gene3D" id="2.70.9.10">
    <property type="entry name" value="Adenovirus Type 2 Hexon, domain 4"/>
    <property type="match status" value="1"/>
</dbReference>
<name>A0A6C0CWF9_9ZZZZ</name>
<accession>A0A6C0CWF9</accession>
<evidence type="ECO:0000256" key="1">
    <source>
        <dbReference type="SAM" id="MobiDB-lite"/>
    </source>
</evidence>
<dbReference type="InterPro" id="IPR007542">
    <property type="entry name" value="MCP_C"/>
</dbReference>
<dbReference type="InterPro" id="IPR038519">
    <property type="entry name" value="MCP_C_sf"/>
</dbReference>
<dbReference type="SUPFAM" id="SSF49749">
    <property type="entry name" value="Group II dsDNA viruses VP"/>
    <property type="match status" value="3"/>
</dbReference>
<feature type="domain" description="Major capsid protein N-terminal" evidence="3">
    <location>
        <begin position="25"/>
        <end position="293"/>
    </location>
</feature>
<proteinExistence type="predicted"/>
<evidence type="ECO:0000313" key="4">
    <source>
        <dbReference type="EMBL" id="QHT08502.1"/>
    </source>
</evidence>
<dbReference type="InterPro" id="IPR031654">
    <property type="entry name" value="Capsid_N"/>
</dbReference>
<dbReference type="Pfam" id="PF16903">
    <property type="entry name" value="Capsid_N"/>
    <property type="match status" value="1"/>
</dbReference>
<feature type="region of interest" description="Disordered" evidence="1">
    <location>
        <begin position="239"/>
        <end position="258"/>
    </location>
</feature>
<dbReference type="EMBL" id="MN739497">
    <property type="protein sequence ID" value="QHT08502.1"/>
    <property type="molecule type" value="Genomic_DNA"/>
</dbReference>